<evidence type="ECO:0000259" key="1">
    <source>
        <dbReference type="Pfam" id="PF11824"/>
    </source>
</evidence>
<dbReference type="PANTHER" id="PTHR11319:SF35">
    <property type="entry name" value="OUTER MEMBRANE PROTEIN PMPC-RELATED"/>
    <property type="match status" value="1"/>
</dbReference>
<dbReference type="KEGG" id="mru:mru_2049"/>
<dbReference type="PATRIC" id="fig|634498.28.peg.2050"/>
<dbReference type="Gene3D" id="2.60.40.10">
    <property type="entry name" value="Immunoglobulins"/>
    <property type="match status" value="2"/>
</dbReference>
<dbReference type="InterPro" id="IPR006626">
    <property type="entry name" value="PbH1"/>
</dbReference>
<sequence>MKNRKFLIVSLILIVLMLALGSAYAADLSPVTNGTVSGGVDVATANPYASQTGGQEIQSGELSYDVPEDVSDVQYAGLFVNVYGGSAQGDYGAQSNVSITSNGETSQIASESLNYTDGSGDGTVYIVNDHITKVYSDYQMIYNITDRVQGATGQIKINVTNTKLEGYANFDGRIKLIGLVFAYNDGSNNRFDYWVDSGQAWSNSADSVTKANFTVGTVSPFLSANIRNIALSSTDGNYSFNKQELTGGELISDSMFKYHKWDVTDLLKNKTNNLTFNSTKSFKNVLSVLTVTKNLEEIFVSPDGTGTGTTADDPTTMDKAAPALANNGIIHVLDGTYTQSKRYDIRANYSSIVAVNPGNVIFDGNNSVANIRVYGANVTLDGLTFTHGKGTGGGVYFDSDANGGLVTNCIFKDINNTGAGGAVYISGSKNVMIENCKFINTTSTGTGGGAIYIAGDNATVKECSFENATGKDGGAIRVNSRDFAVVRDSNFTGCVATTGGAISWVGKYGNVTNCTFTDNQATGSSNGGGAIYWQENFGLINNCTFIRNKAQVYGGAVNWAAGKINGTIVNSIFKENSAGRDGGAYYSAAGANEMLIMYCSFEDNEADANGGAMGFRADQCYLLDCNFTSNHAKQNGSAVMLYSNVANFLGIGNCNFVDNSADVLNYSIVNNAGKLKLSENNITTNDLRDGIYTNGSILTDVYLYLIVNETNDAASNVVYADIGDEVPIDVYLVDDNSNLINGIGLSVEINGTNITEFDLDGYTYKTSYTPSEIGTYYVTGNYSKAELSNILTGSIVVGEEPVSAIEIAFRGEYVNTTYAGVENLIAVSLHNTGSLDGNYLVEFYVDGELAGTEESKVNAGYTSDINFIDEKIRDLNESTILGHDNLQANYTVIVKDNETQEVIGESSYFPYVLYNGYLSKKYEYSDEFISSFRNVTFNGGYFINTTGSYSGNSNPGLTDIWTLPALGEGASFAGAYVYVAYTWDKTENGPSDWASSFNDESIPIVAQYRDQSNMGTSGSYGYGLVVYDVSSLIKEGQNKYSLTKGDTAIYPRTLVAFYNVTESSTVKTMYMYNGADLLYYGSYNVLERLVMTDSVLNISTEGNVLGSNLYVFAASAQAGEGNLLVNGEKYEDVWNGTTSSVEEKVFDLGDNPLASNEISFVSTGSTILALQQFVLVEYEAYSADVTIASEYNGACYAGTENALKVNVTNDGLEKANYLIELYADGVRVDYEHVEIDVGESNVLTLIDDTIRPVTEDTVNGADNQKVNYTVYVSAAGSLLAEKTITPTIWYNGYLGKDYAYPNETISYFDTITVNGGVIIETLNDTTYMGATVLNRTDVWELDVPDDVEFADAFIYIGYNWDKTGANIPVLNLTFNGETVAPMESYRDQSNLGSSGKYGYGLIVYDVSGLVEAGENTLLIEKEFNKTAVYPSTLVAFYNQEVPDVITTVYMYHGADLLYNSYNLLGRDVESNSVLEVELVDDLASADLLVFAASAQAGEGNLIVNNETYENVWSGSTNSTNVFGVDILDSLKQSNEVSFVSTGGTILALQQFIVFEYDVTSAKAKVSTEYSNSAYAGTDNVLKLDLTNNGTVDTVYHIDLYADGDLVDSIEAEIDCGENSTLYLIDDTIRPVTENTINGNNNAKVNYTVVISDNATDEILDEITITPVLVYNGYLGKDYAYPNDTIQFFDAITVNGGVIIDTLNDTTYLGTKTTNRTDVWTVDVPNDAEFVEAFVYLAYNWDKTNGTCPVFNTTFNGETVTPIAHYRDQSNLGTSSAKYGYGLLVYDVSEYIAAGENSFELLKDYDVTAVYPSTLVAFYDVEDSPILTTAYMFNGADLLYNAYNFLGRPVESNSVLYIDSVDDIDEATLVVFAASGQAGEGNLIVNGDEYTNVWEGTSNSAAAYMINLTDSIAESNNVSFVSTGGTILALQQFVIVSEYAPYAKADIISEYKGVAFAGTNNVLKVNVTNVAEEDAVFNVTLYADGVEIGSQLIEVGAYGSAIAMFTDEKIRPVTENTVKGADNEKVNYTAVVRDVDDLVEDAEATITPDILYNGNLGKDLAYPAEEITFFDSITVNGGIYIEIQNDSSYLASGATNRTDIWNIEAPEDADFVAGFVYVAYNWDKTSAGIPALNITFNGVSVAPVAHYRDQSNMGTYGKYGYGLLVYDVSDLLEAGDNVFTLTKDANMTAIYPSVLVAGYDQEVSDSMKTIYMFNGADLLSNANNFLGRVVASNSVLDIELPDDVIDCALGIFAASSQKGEGNLIVNGESFEDVWNGSSNSVQACVFNLTDDIEESNTVSFVATGSTILALQQFIFVEYELVSVDAKLGSEYNNVAFAGTDNVLEFNITNDGTIPTAYTIEFYIDGELADTLELELANGESDSLYLVDPTIRPVDETTVNGADNAKVNYTVVITDNSTGDVLDIITITPSVLYNGNLGKDLAYPAGEITFFDVITVNGDIIVIGMNDSTYLGSKTTGRTDVWDLTTNEDIIFAAGYLYVAYNWDKTPAGMPVWNTTFNGVTVTPVAHYRDQSNMGTYGKYGYGLIVYDVSDLIVAGENTFTLEKENGTTAVYPSTLVAFYNMPESSTYVTTYLYNGADLLSNANNFLGRLVASNSTLDIDSFDNIVGADLLVFAASAQAGEGSLVINGDLVADIWNGSSNSVDAYAIDLGKNPKASNEVSFVATGSTILALQQFIVVEYNVPSAEASLVSEYSNVAFAGTNNVLQFNLTNNGALNTSYIVDFYIDGKKVNSTQIALNSGESFGQYFIDDTIRPVDASTVNGAANAKVNYTVLVSDKDTGLILDEVTLTPSVLYNGNLGKDLAHPPEEIVLFDTITVNGDVIIDTLDDSTYLGAKTTGRTDEWNLTVPSDADFEVAYLYVAYNWDKTASGMPEWNTTFNGVNVTPVAHYRDQSNMGTYGKYGYGLYIYDVSDLIKAGLNTFTLGKENGTTAVYPSTLVALYNVNESNVLTTVSLFNGADLLSNANNFLNRTVASNNVLELDFTVFDEILSSQLYVFAASAQAGEGNLIVNNETFTNVWNGTSNSVDAYIVDLGNDPSLSNDVSFVATGSTILALEQFVVVKSKYQTSSDLQKLIDAAEPGSTLDLGDNVFQDVANVVIDKNLTIKGGSIMGKAGETIFVIPAKSANGPDEVNITGVDFIVEDANVIVQATADNGSSPTSIDTPNIRISDNFIDMIDGSVVPESVTVLKLDSERGVLAPTGELKVTDNAIAAGIKPFEFDVTGVSNGSDTNIPEGGNIPAKQASVIHYQDMETTAVNSKIEGRVGKYFEVNLTDTNGNPLANKFVQIGFNGVVYNRTTNETGGVKLQINLGYKGTYTFAISYLGDDYYNGSFVVSKIKVSTQNTKLTTAAKTYKASAKTKTLTATLKSSVYNKPINGKKVTFTVNGKSYSATTNAKGVATVKVSLSTKKTYSFTAKFAGDDMYTKSSVTGKVTIK</sequence>
<feature type="domain" description="DUF3344" evidence="1">
    <location>
        <begin position="27"/>
        <end position="292"/>
    </location>
</feature>
<dbReference type="SUPFAM" id="SSF51126">
    <property type="entry name" value="Pectin lyase-like"/>
    <property type="match status" value="1"/>
</dbReference>
<dbReference type="InterPro" id="IPR008964">
    <property type="entry name" value="Invasin/intimin_cell_adhesion"/>
</dbReference>
<name>D3E0S5_METRM</name>
<dbReference type="SUPFAM" id="SSF49373">
    <property type="entry name" value="Invasin/intimin cell-adhesion fragments"/>
    <property type="match status" value="1"/>
</dbReference>
<reference evidence="2 3" key="1">
    <citation type="journal article" date="2010" name="PLoS ONE">
        <title>The genome sequence of the rumen methanogen Methanobrevibacter ruminantium reveals new possibilities for controlling ruminant methane emissions.</title>
        <authorList>
            <person name="Leahy S.C."/>
            <person name="Kelly W.J."/>
            <person name="Altermann E."/>
            <person name="Ronimus R.S."/>
            <person name="Yeoman C.J."/>
            <person name="Pacheco D.M."/>
            <person name="Li D."/>
            <person name="Kong Z."/>
            <person name="McTavish S."/>
            <person name="Sang C."/>
            <person name="Lambie S.C."/>
            <person name="Janssen P.H."/>
            <person name="Dey D."/>
            <person name="Attwood G.T."/>
        </authorList>
    </citation>
    <scope>NUCLEOTIDE SEQUENCE [LARGE SCALE GENOMIC DNA]</scope>
    <source>
        <strain evidence="3">ATCC 35063 / DSM 1093 / JCM 13430 / OCM 146 / M1</strain>
    </source>
</reference>
<dbReference type="PANTHER" id="PTHR11319">
    <property type="entry name" value="G PROTEIN-COUPLED RECEPTOR-RELATED"/>
    <property type="match status" value="1"/>
</dbReference>
<feature type="domain" description="DUF3344" evidence="1">
    <location>
        <begin position="2825"/>
        <end position="3078"/>
    </location>
</feature>
<organism evidence="2 3">
    <name type="scientific">Methanobrevibacter ruminantium (strain ATCC 35063 / DSM 1093 / JCM 13430 / OCM 146 / M1)</name>
    <name type="common">Methanobacterium ruminantium</name>
    <dbReference type="NCBI Taxonomy" id="634498"/>
    <lineage>
        <taxon>Archaea</taxon>
        <taxon>Methanobacteriati</taxon>
        <taxon>Methanobacteriota</taxon>
        <taxon>Methanomada group</taxon>
        <taxon>Methanobacteria</taxon>
        <taxon>Methanobacteriales</taxon>
        <taxon>Methanobacteriaceae</taxon>
        <taxon>Methanobrevibacter</taxon>
    </lineage>
</organism>
<dbReference type="RefSeq" id="WP_012956847.1">
    <property type="nucleotide sequence ID" value="NC_013790.1"/>
</dbReference>
<dbReference type="STRING" id="634498.mru_2049"/>
<dbReference type="SMART" id="SM00710">
    <property type="entry name" value="PbH1"/>
    <property type="match status" value="8"/>
</dbReference>
<dbReference type="InterPro" id="IPR013783">
    <property type="entry name" value="Ig-like_fold"/>
</dbReference>
<dbReference type="Proteomes" id="UP000008680">
    <property type="component" value="Chromosome"/>
</dbReference>
<protein>
    <submittedName>
        <fullName evidence="2">Adhesin-like protein</fullName>
    </submittedName>
</protein>
<accession>D3E0S5</accession>
<gene>
    <name evidence="2" type="ordered locus">mru_2049</name>
</gene>
<dbReference type="InterPro" id="IPR011050">
    <property type="entry name" value="Pectin_lyase_fold/virulence"/>
</dbReference>
<dbReference type="HOGENOM" id="CLU_226407_0_0_2"/>
<proteinExistence type="predicted"/>
<dbReference type="GeneID" id="8771725"/>
<dbReference type="InterPro" id="IPR021779">
    <property type="entry name" value="DUF3344"/>
</dbReference>
<evidence type="ECO:0000313" key="3">
    <source>
        <dbReference type="Proteomes" id="UP000008680"/>
    </source>
</evidence>
<keyword evidence="3" id="KW-1185">Reference proteome</keyword>
<dbReference type="eggNOG" id="arCOG03550">
    <property type="taxonomic scope" value="Archaea"/>
</dbReference>
<dbReference type="OrthoDB" id="78465at2157"/>
<feature type="domain" description="DUF3344" evidence="1">
    <location>
        <begin position="1293"/>
        <end position="1553"/>
    </location>
</feature>
<dbReference type="eggNOG" id="arCOG02555">
    <property type="taxonomic scope" value="Archaea"/>
</dbReference>
<dbReference type="Pfam" id="PF11824">
    <property type="entry name" value="DUF3344"/>
    <property type="match status" value="7"/>
</dbReference>
<feature type="domain" description="DUF3344" evidence="1">
    <location>
        <begin position="2065"/>
        <end position="2316"/>
    </location>
</feature>
<dbReference type="eggNOG" id="arCOG02488">
    <property type="taxonomic scope" value="Archaea"/>
</dbReference>
<feature type="domain" description="DUF3344" evidence="1">
    <location>
        <begin position="929"/>
        <end position="1176"/>
    </location>
</feature>
<dbReference type="eggNOG" id="arCOG02532">
    <property type="taxonomic scope" value="Archaea"/>
</dbReference>
<dbReference type="EMBL" id="CP001719">
    <property type="protein sequence ID" value="ADC47899.1"/>
    <property type="molecule type" value="Genomic_DNA"/>
</dbReference>
<feature type="domain" description="DUF3344" evidence="1">
    <location>
        <begin position="1675"/>
        <end position="1935"/>
    </location>
</feature>
<feature type="domain" description="DUF3344" evidence="1">
    <location>
        <begin position="2445"/>
        <end position="2696"/>
    </location>
</feature>
<evidence type="ECO:0000313" key="2">
    <source>
        <dbReference type="EMBL" id="ADC47899.1"/>
    </source>
</evidence>